<keyword evidence="2" id="KW-0732">Signal</keyword>
<organism evidence="5 6">
    <name type="scientific">Actinidia rufa</name>
    <dbReference type="NCBI Taxonomy" id="165716"/>
    <lineage>
        <taxon>Eukaryota</taxon>
        <taxon>Viridiplantae</taxon>
        <taxon>Streptophyta</taxon>
        <taxon>Embryophyta</taxon>
        <taxon>Tracheophyta</taxon>
        <taxon>Spermatophyta</taxon>
        <taxon>Magnoliopsida</taxon>
        <taxon>eudicotyledons</taxon>
        <taxon>Gunneridae</taxon>
        <taxon>Pentapetalae</taxon>
        <taxon>asterids</taxon>
        <taxon>Ericales</taxon>
        <taxon>Actinidiaceae</taxon>
        <taxon>Actinidia</taxon>
    </lineage>
</organism>
<dbReference type="GO" id="GO:0070008">
    <property type="term" value="F:serine-type exopeptidase activity"/>
    <property type="evidence" value="ECO:0007669"/>
    <property type="project" value="InterPro"/>
</dbReference>
<evidence type="ECO:0000313" key="6">
    <source>
        <dbReference type="Proteomes" id="UP000585474"/>
    </source>
</evidence>
<dbReference type="PANTHER" id="PTHR11010">
    <property type="entry name" value="PROTEASE S28 PRO-X CARBOXYPEPTIDASE-RELATED"/>
    <property type="match status" value="1"/>
</dbReference>
<dbReference type="Pfam" id="PF05577">
    <property type="entry name" value="Peptidase_S28"/>
    <property type="match status" value="1"/>
</dbReference>
<dbReference type="Gene3D" id="1.20.120.980">
    <property type="entry name" value="Serine carboxypeptidase S28, SKS domain"/>
    <property type="match status" value="1"/>
</dbReference>
<dbReference type="Proteomes" id="UP000585474">
    <property type="component" value="Unassembled WGS sequence"/>
</dbReference>
<comment type="caution">
    <text evidence="5">The sequence shown here is derived from an EMBL/GenBank/DDBJ whole genome shotgun (WGS) entry which is preliminary data.</text>
</comment>
<evidence type="ECO:0000256" key="2">
    <source>
        <dbReference type="ARBA" id="ARBA00022729"/>
    </source>
</evidence>
<keyword evidence="1" id="KW-0645">Protease</keyword>
<keyword evidence="3" id="KW-0378">Hydrolase</keyword>
<dbReference type="PANTHER" id="PTHR11010:SF96">
    <property type="entry name" value="LYSOSOMAL PRO-X CARBOXYPEPTIDASE-LIKE ISOFORM X1"/>
    <property type="match status" value="1"/>
</dbReference>
<evidence type="ECO:0000256" key="3">
    <source>
        <dbReference type="ARBA" id="ARBA00022801"/>
    </source>
</evidence>
<dbReference type="AlphaFoldDB" id="A0A7J0HBL0"/>
<reference evidence="5 6" key="1">
    <citation type="submission" date="2019-07" db="EMBL/GenBank/DDBJ databases">
        <title>De Novo Assembly of kiwifruit Actinidia rufa.</title>
        <authorList>
            <person name="Sugita-Konishi S."/>
            <person name="Sato K."/>
            <person name="Mori E."/>
            <person name="Abe Y."/>
            <person name="Kisaki G."/>
            <person name="Hamano K."/>
            <person name="Suezawa K."/>
            <person name="Otani M."/>
            <person name="Fukuda T."/>
            <person name="Manabe T."/>
            <person name="Gomi K."/>
            <person name="Tabuchi M."/>
            <person name="Akimitsu K."/>
            <person name="Kataoka I."/>
        </authorList>
    </citation>
    <scope>NUCLEOTIDE SEQUENCE [LARGE SCALE GENOMIC DNA]</scope>
    <source>
        <strain evidence="6">cv. Fuchu</strain>
    </source>
</reference>
<keyword evidence="5" id="KW-0121">Carboxypeptidase</keyword>
<evidence type="ECO:0000256" key="1">
    <source>
        <dbReference type="ARBA" id="ARBA00022670"/>
    </source>
</evidence>
<dbReference type="GO" id="GO:0006508">
    <property type="term" value="P:proteolysis"/>
    <property type="evidence" value="ECO:0007669"/>
    <property type="project" value="UniProtKB-KW"/>
</dbReference>
<dbReference type="InterPro" id="IPR008758">
    <property type="entry name" value="Peptidase_S28"/>
</dbReference>
<keyword evidence="6" id="KW-1185">Reference proteome</keyword>
<dbReference type="InterPro" id="IPR042269">
    <property type="entry name" value="Ser_carbopepase_S28_SKS"/>
</dbReference>
<dbReference type="EMBL" id="BJWL01000028">
    <property type="protein sequence ID" value="GFZ20375.1"/>
    <property type="molecule type" value="Genomic_DNA"/>
</dbReference>
<name>A0A7J0HBL0_9ERIC</name>
<dbReference type="GO" id="GO:0008239">
    <property type="term" value="F:dipeptidyl-peptidase activity"/>
    <property type="evidence" value="ECO:0007669"/>
    <property type="project" value="TreeGrafter"/>
</dbReference>
<keyword evidence="4" id="KW-0325">Glycoprotein</keyword>
<sequence length="196" mass="22181">MTCYKAIRKSWSEIDKVASRRNGLSILSQKFKTCAHLNRSSELKDFLETLYAQAAQYNQPPEYPVTMICSGIDEASEGSDVLSRIFAGVVAYFGNMSCYDTNMLDYSPEIIVGWSWQDIKLVLHRFASNIIFSNGLRDPYSSGGVLEDISDSVVAIHTANADESDPKWLTKQRMEEVKIIQGWIKKYYADLLALKQ</sequence>
<dbReference type="OrthoDB" id="1719719at2759"/>
<evidence type="ECO:0000256" key="4">
    <source>
        <dbReference type="ARBA" id="ARBA00023180"/>
    </source>
</evidence>
<gene>
    <name evidence="5" type="ORF">Acr_28g0010800</name>
</gene>
<protein>
    <submittedName>
        <fullName evidence="5">Serine carboxypeptidase S28 family protein</fullName>
    </submittedName>
</protein>
<evidence type="ECO:0000313" key="5">
    <source>
        <dbReference type="EMBL" id="GFZ20375.1"/>
    </source>
</evidence>
<dbReference type="GO" id="GO:0004180">
    <property type="term" value="F:carboxypeptidase activity"/>
    <property type="evidence" value="ECO:0007669"/>
    <property type="project" value="UniProtKB-KW"/>
</dbReference>
<proteinExistence type="predicted"/>
<accession>A0A7J0HBL0</accession>